<feature type="compositionally biased region" description="Basic residues" evidence="1">
    <location>
        <begin position="52"/>
        <end position="61"/>
    </location>
</feature>
<dbReference type="KEGG" id="pis:Pisl_0065"/>
<sequence>MGQLYLLAGLPAHVKPPGDLVDAAKGLDKFYIPSRYPNAHPERTPMDYFTRGMRRAPSRGL</sequence>
<reference evidence="2" key="1">
    <citation type="submission" date="2006-12" db="EMBL/GenBank/DDBJ databases">
        <title>Complete sequence of Pyrobaculum islandicum DSM 4184.</title>
        <authorList>
            <person name="Copeland A."/>
            <person name="Lucas S."/>
            <person name="Lapidus A."/>
            <person name="Barry K."/>
            <person name="Detter J.C."/>
            <person name="Glavina del Rio T."/>
            <person name="Dalin E."/>
            <person name="Tice H."/>
            <person name="Pitluck S."/>
            <person name="Meincke L."/>
            <person name="Brettin T."/>
            <person name="Bruce D."/>
            <person name="Han C."/>
            <person name="Tapia R."/>
            <person name="Gilna P."/>
            <person name="Schmutz J."/>
            <person name="Larimer F."/>
            <person name="Land M."/>
            <person name="Hauser L."/>
            <person name="Kyrpides N."/>
            <person name="Mikhailova N."/>
            <person name="Cozen A.E."/>
            <person name="Fitz-Gibbon S.T."/>
            <person name="House C.H."/>
            <person name="Saltikov C."/>
            <person name="Lowe T."/>
            <person name="Richardson P."/>
        </authorList>
    </citation>
    <scope>NUCLEOTIDE SEQUENCE [LARGE SCALE GENOMIC DNA]</scope>
    <source>
        <strain evidence="2">DSM 4184</strain>
    </source>
</reference>
<evidence type="ECO:0000313" key="3">
    <source>
        <dbReference type="Proteomes" id="UP000002595"/>
    </source>
</evidence>
<evidence type="ECO:0000313" key="2">
    <source>
        <dbReference type="EMBL" id="ABL87249.1"/>
    </source>
</evidence>
<accession>A1RQL7</accession>
<gene>
    <name evidence="2" type="ordered locus">Pisl_0065</name>
</gene>
<feature type="region of interest" description="Disordered" evidence="1">
    <location>
        <begin position="42"/>
        <end position="61"/>
    </location>
</feature>
<dbReference type="HOGENOM" id="CLU_2911680_0_0_2"/>
<dbReference type="SUPFAM" id="SSF81593">
    <property type="entry name" value="Nucleotidyltransferase substrate binding subunit/domain"/>
    <property type="match status" value="1"/>
</dbReference>
<organism evidence="2 3">
    <name type="scientific">Pyrobaculum islandicum (strain DSM 4184 / JCM 9189 / GEO3)</name>
    <dbReference type="NCBI Taxonomy" id="384616"/>
    <lineage>
        <taxon>Archaea</taxon>
        <taxon>Thermoproteota</taxon>
        <taxon>Thermoprotei</taxon>
        <taxon>Thermoproteales</taxon>
        <taxon>Thermoproteaceae</taxon>
        <taxon>Pyrobaculum</taxon>
    </lineage>
</organism>
<dbReference type="AlphaFoldDB" id="A1RQL7"/>
<keyword evidence="3" id="KW-1185">Reference proteome</keyword>
<evidence type="ECO:0000256" key="1">
    <source>
        <dbReference type="SAM" id="MobiDB-lite"/>
    </source>
</evidence>
<dbReference type="Gene3D" id="1.20.120.330">
    <property type="entry name" value="Nucleotidyltransferases domain 2"/>
    <property type="match status" value="1"/>
</dbReference>
<protein>
    <submittedName>
        <fullName evidence="2">Uncharacterized protein</fullName>
    </submittedName>
</protein>
<dbReference type="Proteomes" id="UP000002595">
    <property type="component" value="Chromosome"/>
</dbReference>
<proteinExistence type="predicted"/>
<name>A1RQL7_PYRIL</name>
<dbReference type="EMBL" id="CP000504">
    <property type="protein sequence ID" value="ABL87249.1"/>
    <property type="molecule type" value="Genomic_DNA"/>
</dbReference>